<evidence type="ECO:0000313" key="8">
    <source>
        <dbReference type="Proteomes" id="UP001174839"/>
    </source>
</evidence>
<dbReference type="PROSITE" id="PS50005">
    <property type="entry name" value="TPR"/>
    <property type="match status" value="1"/>
</dbReference>
<evidence type="ECO:0000256" key="5">
    <source>
        <dbReference type="ARBA" id="ARBA00023098"/>
    </source>
</evidence>
<evidence type="ECO:0000256" key="4">
    <source>
        <dbReference type="ARBA" id="ARBA00022963"/>
    </source>
</evidence>
<proteinExistence type="predicted"/>
<evidence type="ECO:0000313" key="7">
    <source>
        <dbReference type="EMBL" id="MDM9632117.1"/>
    </source>
</evidence>
<keyword evidence="4" id="KW-0442">Lipid degradation</keyword>
<evidence type="ECO:0000256" key="2">
    <source>
        <dbReference type="ARBA" id="ARBA00022801"/>
    </source>
</evidence>
<dbReference type="Gene3D" id="1.25.40.10">
    <property type="entry name" value="Tetratricopeptide repeat domain"/>
    <property type="match status" value="1"/>
</dbReference>
<evidence type="ECO:0000256" key="1">
    <source>
        <dbReference type="ARBA" id="ARBA00022737"/>
    </source>
</evidence>
<dbReference type="Gene3D" id="3.40.50.1820">
    <property type="entry name" value="alpha/beta hydrolase"/>
    <property type="match status" value="1"/>
</dbReference>
<organism evidence="7 8">
    <name type="scientific">Robiginitalea aurantiaca</name>
    <dbReference type="NCBI Taxonomy" id="3056915"/>
    <lineage>
        <taxon>Bacteria</taxon>
        <taxon>Pseudomonadati</taxon>
        <taxon>Bacteroidota</taxon>
        <taxon>Flavobacteriia</taxon>
        <taxon>Flavobacteriales</taxon>
        <taxon>Flavobacteriaceae</taxon>
        <taxon>Robiginitalea</taxon>
    </lineage>
</organism>
<feature type="repeat" description="TPR" evidence="6">
    <location>
        <begin position="479"/>
        <end position="512"/>
    </location>
</feature>
<keyword evidence="3 6" id="KW-0802">TPR repeat</keyword>
<keyword evidence="5" id="KW-0443">Lipid metabolism</keyword>
<dbReference type="InterPro" id="IPR019734">
    <property type="entry name" value="TPR_rpt"/>
</dbReference>
<dbReference type="EMBL" id="JAUDUY010000005">
    <property type="protein sequence ID" value="MDM9632117.1"/>
    <property type="molecule type" value="Genomic_DNA"/>
</dbReference>
<sequence>MMYIPGKANLKLIYKGPSYLLILVLLTLINPGFGQTSLKDIGLEYGPYEVGFAHYTKVDSTRTYKRIYAYTNEFIPRPIPVSVWYPANQKATGSKPLEVLTYFQILKEEEEWEHLPDEQLLNWFYYTNTPSNQGHLKEETKAFRNLDPADGSFPVILYAPSYQAASVENFALCEYLASHGYLVVSSPSRGTDTRWFRAADSREMETQARDVEFLIAEASHFPGADLNSIGTMGFSFGGLANVVVQMRNRRIKAIVSLDGTERYREELLRSSPFFDLDRFDVPYLHMAQKEIPESVLKADDINPELNSKFIFYDSISKSEAYSLKFHNLTHSYFSSFGVLFEQRDKRQDKSDLEIMESFQWVARYALMFLDAYLKSDPGALSFLRNNPVQNGLAEGLISIRFKSAAKKPFRFQDFNELASQRNYENLEALYQATKEKHPDLDLPENALNTLGLQLVFDPENAEQGINVLRFATQRYPNSANLFDSLGEAYLFLGDREKAIENFEKSLELYPQNPNAIQRLKELKG</sequence>
<dbReference type="SMART" id="SM00028">
    <property type="entry name" value="TPR"/>
    <property type="match status" value="1"/>
</dbReference>
<dbReference type="RefSeq" id="WP_289725473.1">
    <property type="nucleotide sequence ID" value="NZ_JAUDUY010000005.1"/>
</dbReference>
<dbReference type="SUPFAM" id="SSF48452">
    <property type="entry name" value="TPR-like"/>
    <property type="match status" value="1"/>
</dbReference>
<protein>
    <submittedName>
        <fullName evidence="7">Tetratricopeptide repeat protein</fullName>
    </submittedName>
</protein>
<dbReference type="Pfam" id="PF07719">
    <property type="entry name" value="TPR_2"/>
    <property type="match status" value="1"/>
</dbReference>
<accession>A0ABT7WGS1</accession>
<name>A0ABT7WGS1_9FLAO</name>
<evidence type="ECO:0000256" key="3">
    <source>
        <dbReference type="ARBA" id="ARBA00022803"/>
    </source>
</evidence>
<gene>
    <name evidence="7" type="ORF">QU605_11570</name>
</gene>
<dbReference type="PROSITE" id="PS50293">
    <property type="entry name" value="TPR_REGION"/>
    <property type="match status" value="1"/>
</dbReference>
<reference evidence="7" key="1">
    <citation type="submission" date="2023-06" db="EMBL/GenBank/DDBJ databases">
        <title>Robiginitalea aurantiacus sp. nov. and Algoriphagus sediminis sp. nov., isolated from coastal sediment.</title>
        <authorList>
            <person name="Zhou Z.Y."/>
            <person name="An J."/>
            <person name="Jia Y.W."/>
            <person name="Du Z.J."/>
        </authorList>
    </citation>
    <scope>NUCLEOTIDE SEQUENCE</scope>
    <source>
        <strain evidence="7">M39</strain>
    </source>
</reference>
<comment type="caution">
    <text evidence="7">The sequence shown here is derived from an EMBL/GenBank/DDBJ whole genome shotgun (WGS) entry which is preliminary data.</text>
</comment>
<dbReference type="SUPFAM" id="SSF53474">
    <property type="entry name" value="alpha/beta-Hydrolases"/>
    <property type="match status" value="1"/>
</dbReference>
<dbReference type="InterPro" id="IPR029058">
    <property type="entry name" value="AB_hydrolase_fold"/>
</dbReference>
<keyword evidence="2" id="KW-0378">Hydrolase</keyword>
<keyword evidence="1" id="KW-0677">Repeat</keyword>
<keyword evidence="8" id="KW-1185">Reference proteome</keyword>
<dbReference type="InterPro" id="IPR011990">
    <property type="entry name" value="TPR-like_helical_dom_sf"/>
</dbReference>
<evidence type="ECO:0000256" key="6">
    <source>
        <dbReference type="PROSITE-ProRule" id="PRU00339"/>
    </source>
</evidence>
<dbReference type="PANTHER" id="PTHR10272:SF0">
    <property type="entry name" value="PLATELET-ACTIVATING FACTOR ACETYLHYDROLASE"/>
    <property type="match status" value="1"/>
</dbReference>
<dbReference type="Proteomes" id="UP001174839">
    <property type="component" value="Unassembled WGS sequence"/>
</dbReference>
<dbReference type="InterPro" id="IPR013105">
    <property type="entry name" value="TPR_2"/>
</dbReference>
<dbReference type="PANTHER" id="PTHR10272">
    <property type="entry name" value="PLATELET-ACTIVATING FACTOR ACETYLHYDROLASE"/>
    <property type="match status" value="1"/>
</dbReference>